<dbReference type="AlphaFoldDB" id="A0A810A262"/>
<protein>
    <submittedName>
        <fullName evidence="1">Uncharacterized protein</fullName>
    </submittedName>
</protein>
<reference evidence="1" key="1">
    <citation type="submission" date="2020-05" db="EMBL/GenBank/DDBJ databases">
        <title>Complete genome sequence of Bradyrhizobium diazoefficiens XF5 isolated from soybean nodule.</title>
        <authorList>
            <person name="Noda R."/>
            <person name="Kakizaki K."/>
            <person name="Minamisawa K."/>
        </authorList>
    </citation>
    <scope>NUCLEOTIDE SEQUENCE</scope>
    <source>
        <strain evidence="1">XF5</strain>
    </source>
</reference>
<evidence type="ECO:0000313" key="3">
    <source>
        <dbReference type="EMBL" id="BCE74100.1"/>
    </source>
</evidence>
<accession>A0A810A262</accession>
<reference evidence="3" key="3">
    <citation type="submission" date="2020-05" db="EMBL/GenBank/DDBJ databases">
        <title>Complete genome sequence of Bradyrhizobium diazoefficiens XF8 isolated from soybean nodule.</title>
        <authorList>
            <person name="Noda R."/>
            <person name="Kakizaki K."/>
            <person name="Minamisawa K."/>
        </authorList>
    </citation>
    <scope>NUCLEOTIDE SEQUENCE</scope>
    <source>
        <strain evidence="3">XF8</strain>
    </source>
</reference>
<organism evidence="1">
    <name type="scientific">Bradyrhizobium diazoefficiens</name>
    <dbReference type="NCBI Taxonomy" id="1355477"/>
    <lineage>
        <taxon>Bacteria</taxon>
        <taxon>Pseudomonadati</taxon>
        <taxon>Pseudomonadota</taxon>
        <taxon>Alphaproteobacteria</taxon>
        <taxon>Hyphomicrobiales</taxon>
        <taxon>Nitrobacteraceae</taxon>
        <taxon>Bradyrhizobium</taxon>
    </lineage>
</organism>
<reference evidence="2" key="2">
    <citation type="submission" date="2020-05" db="EMBL/GenBank/DDBJ databases">
        <title>Complete genome sequence of Bradyrhizobium diazoefficiens XF6 isolated from soybean nodule.</title>
        <authorList>
            <person name="Noda R."/>
            <person name="Kakizaki K."/>
            <person name="Minamisawa K."/>
        </authorList>
    </citation>
    <scope>NUCLEOTIDE SEQUENCE</scope>
    <source>
        <strain evidence="2">XF6</strain>
    </source>
</reference>
<proteinExistence type="predicted"/>
<sequence>MSALEIIEDVRELGRNGFRIECENPLDDMICAHLVGRIEIARFGRRLERPHDDPRWIGAQMKSLPVQEGRL</sequence>
<evidence type="ECO:0000313" key="2">
    <source>
        <dbReference type="EMBL" id="BCE66633.1"/>
    </source>
</evidence>
<gene>
    <name evidence="1" type="ORF">XF5B_54690</name>
    <name evidence="2" type="ORF">XF6B_54320</name>
    <name evidence="3" type="ORF">XF8B_42110</name>
</gene>
<name>A0A810A262_9BRAD</name>
<dbReference type="EMBL" id="AP023097">
    <property type="protein sequence ID" value="BCE74100.1"/>
    <property type="molecule type" value="Genomic_DNA"/>
</dbReference>
<dbReference type="EMBL" id="AP023095">
    <property type="protein sequence ID" value="BCE57957.1"/>
    <property type="molecule type" value="Genomic_DNA"/>
</dbReference>
<evidence type="ECO:0000313" key="1">
    <source>
        <dbReference type="EMBL" id="BCE57957.1"/>
    </source>
</evidence>
<dbReference type="EMBL" id="AP023096">
    <property type="protein sequence ID" value="BCE66633.1"/>
    <property type="molecule type" value="Genomic_DNA"/>
</dbReference>